<dbReference type="InterPro" id="IPR038087">
    <property type="entry name" value="RNAP_delta_N_dom_sf"/>
</dbReference>
<dbReference type="RefSeq" id="WP_213167357.1">
    <property type="nucleotide sequence ID" value="NZ_CP058559.1"/>
</dbReference>
<dbReference type="GO" id="GO:0003700">
    <property type="term" value="F:DNA-binding transcription factor activity"/>
    <property type="evidence" value="ECO:0007669"/>
    <property type="project" value="InterPro"/>
</dbReference>
<dbReference type="Gene3D" id="1.10.10.1250">
    <property type="entry name" value="RNA polymerase, subunit delta, N-terminal domain"/>
    <property type="match status" value="1"/>
</dbReference>
<dbReference type="InterPro" id="IPR011260">
    <property type="entry name" value="RNAP_asu_C"/>
</dbReference>
<dbReference type="PRINTS" id="PR00046">
    <property type="entry name" value="SIGMA70FCT"/>
</dbReference>
<evidence type="ECO:0000313" key="3">
    <source>
        <dbReference type="EMBL" id="QNO13690.1"/>
    </source>
</evidence>
<evidence type="ECO:0000256" key="1">
    <source>
        <dbReference type="ARBA" id="ARBA00023163"/>
    </source>
</evidence>
<sequence length="604" mass="69546">MSKKVLPPELLFKPVSDLKLSTRARNVLKQCDIKTFGQLYLTNDQMLGETSNCGKVTLNEIKYAIEKELNTDESFNCKTNVGKLHFSPRVENCLLSVGIDTVEKLVNISIPALMDIKNLGGKSALEVILKVKELKETLSNLRECQTHQWGVRVSKENRSVYQGILINYPVEFLPIEEEILLILKREGIQTIEDLINQDENSLYLKYKGRIFDKLYFYNHSLLRQTTNDSSQICESQNGELTYQKLPDLLNALREKVVSRDSKLWSEGIFNGLSVREKEMIKLYYGFSSKKSTLQEIGDKYGLTRARIQQIIKRIKTKILANVYFENINLLLWFHIFGFTQGGVFLQEVFFKEFNTYYKDISLNINALGEMLLDLDPMFENVSYNVWGMTILPLEHYQRVIEEGIKLLQQGPLEQEDLLNELKQRPLYFNLKNKEAPVSGVLDNFIPACLASAQSLSLTAVGSYTLESREGTKVQSIINALRGTGKPLHYLDIINKVNDSANDDNKVTVQYARAILANHKQIFARVGRGIYGLTEWGIKEYKHISDYIFEILNNSKTPLYYKQISKIVNKTHYTKEQTIYNSLTQDNRFVRTQSGYYTVREIKKT</sequence>
<name>A0A7G9W4S8_ALKCA</name>
<dbReference type="InterPro" id="IPR036388">
    <property type="entry name" value="WH-like_DNA-bd_sf"/>
</dbReference>
<organism evidence="3 4">
    <name type="scientific">Alkalicella caledoniensis</name>
    <dbReference type="NCBI Taxonomy" id="2731377"/>
    <lineage>
        <taxon>Bacteria</taxon>
        <taxon>Bacillati</taxon>
        <taxon>Bacillota</taxon>
        <taxon>Clostridia</taxon>
        <taxon>Eubacteriales</taxon>
        <taxon>Proteinivoracaceae</taxon>
        <taxon>Alkalicella</taxon>
    </lineage>
</organism>
<dbReference type="GO" id="GO:0003677">
    <property type="term" value="F:DNA binding"/>
    <property type="evidence" value="ECO:0007669"/>
    <property type="project" value="InterPro"/>
</dbReference>
<dbReference type="InterPro" id="IPR013324">
    <property type="entry name" value="RNA_pol_sigma_r3/r4-like"/>
</dbReference>
<dbReference type="Pfam" id="PF03118">
    <property type="entry name" value="RNA_pol_A_CTD"/>
    <property type="match status" value="2"/>
</dbReference>
<dbReference type="EMBL" id="CP058559">
    <property type="protein sequence ID" value="QNO13690.1"/>
    <property type="molecule type" value="Genomic_DNA"/>
</dbReference>
<keyword evidence="4" id="KW-1185">Reference proteome</keyword>
<dbReference type="AlphaFoldDB" id="A0A7G9W4S8"/>
<keyword evidence="1" id="KW-0804">Transcription</keyword>
<dbReference type="GO" id="GO:0006352">
    <property type="term" value="P:DNA-templated transcription initiation"/>
    <property type="evidence" value="ECO:0007669"/>
    <property type="project" value="InterPro"/>
</dbReference>
<proteinExistence type="predicted"/>
<gene>
    <name evidence="3" type="ORF">HYG86_02420</name>
</gene>
<dbReference type="Gene3D" id="1.10.150.20">
    <property type="entry name" value="5' to 3' exonuclease, C-terminal subdomain"/>
    <property type="match status" value="2"/>
</dbReference>
<dbReference type="Gene3D" id="1.10.10.10">
    <property type="entry name" value="Winged helix-like DNA-binding domain superfamily/Winged helix DNA-binding domain"/>
    <property type="match status" value="1"/>
</dbReference>
<dbReference type="CDD" id="cd06171">
    <property type="entry name" value="Sigma70_r4"/>
    <property type="match status" value="1"/>
</dbReference>
<dbReference type="KEGG" id="acae:HYG86_02420"/>
<feature type="domain" description="HTH HARE-type" evidence="2">
    <location>
        <begin position="470"/>
        <end position="535"/>
    </location>
</feature>
<reference evidence="3 4" key="1">
    <citation type="submission" date="2020-07" db="EMBL/GenBank/DDBJ databases">
        <title>Alkalicella. sp. LB2 genome.</title>
        <authorList>
            <person name="Postec A."/>
            <person name="Quemeneur M."/>
        </authorList>
    </citation>
    <scope>NUCLEOTIDE SEQUENCE [LARGE SCALE GENOMIC DNA]</scope>
    <source>
        <strain evidence="3 4">LB2</strain>
    </source>
</reference>
<dbReference type="PROSITE" id="PS51913">
    <property type="entry name" value="HTH_HARE"/>
    <property type="match status" value="1"/>
</dbReference>
<evidence type="ECO:0000259" key="2">
    <source>
        <dbReference type="PROSITE" id="PS51913"/>
    </source>
</evidence>
<dbReference type="SUPFAM" id="SSF88659">
    <property type="entry name" value="Sigma3 and sigma4 domains of RNA polymerase sigma factors"/>
    <property type="match status" value="1"/>
</dbReference>
<dbReference type="Pfam" id="PF04545">
    <property type="entry name" value="Sigma70_r4"/>
    <property type="match status" value="1"/>
</dbReference>
<dbReference type="InterPro" id="IPR007759">
    <property type="entry name" value="Asxl_HARE-HTH"/>
</dbReference>
<dbReference type="Proteomes" id="UP000516160">
    <property type="component" value="Chromosome"/>
</dbReference>
<dbReference type="InterPro" id="IPR000943">
    <property type="entry name" value="RNA_pol_sigma70"/>
</dbReference>
<evidence type="ECO:0000313" key="4">
    <source>
        <dbReference type="Proteomes" id="UP000516160"/>
    </source>
</evidence>
<protein>
    <recommendedName>
        <fullName evidence="2">HTH HARE-type domain-containing protein</fullName>
    </recommendedName>
</protein>
<dbReference type="InterPro" id="IPR007630">
    <property type="entry name" value="RNA_pol_sigma70_r4"/>
</dbReference>
<dbReference type="GO" id="GO:0003899">
    <property type="term" value="F:DNA-directed RNA polymerase activity"/>
    <property type="evidence" value="ECO:0007669"/>
    <property type="project" value="InterPro"/>
</dbReference>
<accession>A0A7G9W4S8</accession>
<dbReference type="SUPFAM" id="SSF47789">
    <property type="entry name" value="C-terminal domain of RNA polymerase alpha subunit"/>
    <property type="match status" value="2"/>
</dbReference>